<dbReference type="PANTHER" id="PTHR36863">
    <property type="entry name" value="SHIELDIN COMPLEX SUBUNIT 1"/>
    <property type="match status" value="1"/>
</dbReference>
<reference evidence="3 4" key="1">
    <citation type="journal article" date="2020" name="Mol. Biol. Evol.">
        <title>Interspecific Gene Flow and the Evolution of Specialization in Black and White Rhinoceros.</title>
        <authorList>
            <person name="Moodley Y."/>
            <person name="Westbury M.V."/>
            <person name="Russo I.M."/>
            <person name="Gopalakrishnan S."/>
            <person name="Rakotoarivelo A."/>
            <person name="Olsen R.A."/>
            <person name="Prost S."/>
            <person name="Tunstall T."/>
            <person name="Ryder O.A."/>
            <person name="Dalen L."/>
            <person name="Bruford M.W."/>
        </authorList>
    </citation>
    <scope>NUCLEOTIDE SEQUENCE [LARGE SCALE GENOMIC DNA]</scope>
    <source>
        <strain evidence="3">SBR-YM</strain>
        <tissue evidence="3">Skin</tissue>
    </source>
</reference>
<organism evidence="3 4">
    <name type="scientific">Diceros bicornis minor</name>
    <name type="common">South-central black rhinoceros</name>
    <dbReference type="NCBI Taxonomy" id="77932"/>
    <lineage>
        <taxon>Eukaryota</taxon>
        <taxon>Metazoa</taxon>
        <taxon>Chordata</taxon>
        <taxon>Craniata</taxon>
        <taxon>Vertebrata</taxon>
        <taxon>Euteleostomi</taxon>
        <taxon>Mammalia</taxon>
        <taxon>Eutheria</taxon>
        <taxon>Laurasiatheria</taxon>
        <taxon>Perissodactyla</taxon>
        <taxon>Rhinocerotidae</taxon>
        <taxon>Diceros</taxon>
    </lineage>
</organism>
<evidence type="ECO:0000313" key="3">
    <source>
        <dbReference type="EMBL" id="KAF5924914.1"/>
    </source>
</evidence>
<dbReference type="EMBL" id="JACDTQ010000823">
    <property type="protein sequence ID" value="KAF5924914.1"/>
    <property type="molecule type" value="Genomic_DNA"/>
</dbReference>
<dbReference type="PANTHER" id="PTHR36863:SF1">
    <property type="entry name" value="SHIELDIN COMPLEX SUBUNIT 1"/>
    <property type="match status" value="1"/>
</dbReference>
<dbReference type="InterPro" id="IPR027821">
    <property type="entry name" value="SHLD1"/>
</dbReference>
<proteinExistence type="predicted"/>
<feature type="region of interest" description="Disordered" evidence="1">
    <location>
        <begin position="153"/>
        <end position="187"/>
    </location>
</feature>
<name>A0A7J7FB15_DICBM</name>
<evidence type="ECO:0000259" key="2">
    <source>
        <dbReference type="Pfam" id="PF15021"/>
    </source>
</evidence>
<evidence type="ECO:0000313" key="4">
    <source>
        <dbReference type="Proteomes" id="UP000551758"/>
    </source>
</evidence>
<dbReference type="AlphaFoldDB" id="A0A7J7FB15"/>
<accession>A0A7J7FB15</accession>
<comment type="caution">
    <text evidence="3">The sequence shown here is derived from an EMBL/GenBank/DDBJ whole genome shotgun (WGS) entry which is preliminary data.</text>
</comment>
<gene>
    <name evidence="3" type="ORF">HPG69_008588</name>
</gene>
<dbReference type="GO" id="GO:2001034">
    <property type="term" value="P:positive regulation of double-strand break repair via nonhomologous end joining"/>
    <property type="evidence" value="ECO:0007669"/>
    <property type="project" value="TreeGrafter"/>
</dbReference>
<evidence type="ECO:0000256" key="1">
    <source>
        <dbReference type="SAM" id="MobiDB-lite"/>
    </source>
</evidence>
<dbReference type="GO" id="GO:0035861">
    <property type="term" value="C:site of double-strand break"/>
    <property type="evidence" value="ECO:0007669"/>
    <property type="project" value="TreeGrafter"/>
</dbReference>
<sequence>MPSQDSSNLNAAQNDSWTSENFWLDLPVKGQPETKEEDDGLRKSLDRFYEMFGRPQPASGDPLSTSVCQCLSQKINELKGQENQKYALRSFQMARIILNQDGCSVLRRHSRDAHFYASGEGSVSLEDEKPIPGLSKEVLHFLLQQNIANVKNEKKTNVRRPAKSSGSVQLSQTLLSSPGENPFPYASENSIFRSKFTFTERTRASDPSESPFGVNDSVAK</sequence>
<feature type="domain" description="Shieldin complex subunit 1 C-terminal" evidence="2">
    <location>
        <begin position="31"/>
        <end position="147"/>
    </location>
</feature>
<keyword evidence="4" id="KW-1185">Reference proteome</keyword>
<protein>
    <recommendedName>
        <fullName evidence="2">Shieldin complex subunit 1 C-terminal domain-containing protein</fullName>
    </recommendedName>
</protein>
<dbReference type="GO" id="GO:2000042">
    <property type="term" value="P:negative regulation of double-strand break repair via homologous recombination"/>
    <property type="evidence" value="ECO:0007669"/>
    <property type="project" value="TreeGrafter"/>
</dbReference>
<dbReference type="Pfam" id="PF15021">
    <property type="entry name" value="SHLD1_C"/>
    <property type="match status" value="1"/>
</dbReference>
<feature type="region of interest" description="Disordered" evidence="1">
    <location>
        <begin position="199"/>
        <end position="220"/>
    </location>
</feature>
<dbReference type="GO" id="GO:0045830">
    <property type="term" value="P:positive regulation of isotype switching"/>
    <property type="evidence" value="ECO:0007669"/>
    <property type="project" value="TreeGrafter"/>
</dbReference>
<feature type="compositionally biased region" description="Polar residues" evidence="1">
    <location>
        <begin position="164"/>
        <end position="179"/>
    </location>
</feature>
<dbReference type="Proteomes" id="UP000551758">
    <property type="component" value="Unassembled WGS sequence"/>
</dbReference>
<dbReference type="InterPro" id="IPR053898">
    <property type="entry name" value="SHLD1_C"/>
</dbReference>